<dbReference type="InterPro" id="IPR043519">
    <property type="entry name" value="NT_sf"/>
</dbReference>
<evidence type="ECO:0000256" key="2">
    <source>
        <dbReference type="ARBA" id="ARBA00025704"/>
    </source>
</evidence>
<dbReference type="InterPro" id="IPR003607">
    <property type="entry name" value="HD/PDEase_dom"/>
</dbReference>
<evidence type="ECO:0000256" key="1">
    <source>
        <dbReference type="ARBA" id="ARBA00007476"/>
    </source>
</evidence>
<sequence length="597" mass="65908">MDLDAGSGTPLGRMPHPGALVPGVGRRLRSLLAHARPRRPVDPVGALLRAHRAIHPYMDASVLRRGYVIAESAHRGQFRKSGEPFITHPLAVAQILAELGMDTTTLVAALLHDTVEDTDYTLHALRDDFGQEIAHLVDGVTKFDKVFYGKAAKGETVRKLIIAAGRDVRVLIIKLADRLHNMRTLGVRSPASRARIARDTQDVLVPLCERLGIQALKRDLEDAVLQHLDPEAYGLIGEYATARQDGSAMLETVIASTRRTLRRQRLAADVRPRPRHLYSIWQDTRKEGHREPHVLPRVAVVVDGDDADCYAALGAVHGMWRPVAGRFKDFIAAPKHNLYRSLHTTVIGPDNHVVEILIRTTAMHRTAEYGIAAGFRYPNPADHDAGAEEALAWLRRVLDWQQETADTGQFLDSLRCDLAEAQVKVFAHGATLHLPEGATPVDVAYELSPETGESCLAARVNGRLAPLSSPLADGDLVEIFTEMDAPQGRPVPRGPRREWLSFTRSGAAQRQIQRWFTDDDAAVAIADKVRLGRGELFRELRRRDRGLVDDDPLRQLAGQLGYPDHETLLVAIVDEQRSAADVADRLITMVDQGPPAA</sequence>
<dbReference type="SUPFAM" id="SSF81301">
    <property type="entry name" value="Nucleotidyltransferase"/>
    <property type="match status" value="1"/>
</dbReference>
<dbReference type="GO" id="GO:0015969">
    <property type="term" value="P:guanosine tetraphosphate metabolic process"/>
    <property type="evidence" value="ECO:0007669"/>
    <property type="project" value="InterPro"/>
</dbReference>
<feature type="domain" description="TGS" evidence="5">
    <location>
        <begin position="419"/>
        <end position="481"/>
    </location>
</feature>
<dbReference type="Pfam" id="PF04607">
    <property type="entry name" value="RelA_SpoT"/>
    <property type="match status" value="1"/>
</dbReference>
<gene>
    <name evidence="6" type="ORF">GCM10010123_13380</name>
</gene>
<dbReference type="PANTHER" id="PTHR21262:SF31">
    <property type="entry name" value="GTP PYROPHOSPHOKINASE"/>
    <property type="match status" value="1"/>
</dbReference>
<evidence type="ECO:0000259" key="4">
    <source>
        <dbReference type="PROSITE" id="PS51831"/>
    </source>
</evidence>
<dbReference type="FunFam" id="1.10.3210.10:FF:000001">
    <property type="entry name" value="GTP pyrophosphokinase RelA"/>
    <property type="match status" value="1"/>
</dbReference>
<dbReference type="CDD" id="cd00077">
    <property type="entry name" value="HDc"/>
    <property type="match status" value="1"/>
</dbReference>
<reference evidence="6" key="2">
    <citation type="submission" date="2020-09" db="EMBL/GenBank/DDBJ databases">
        <authorList>
            <person name="Sun Q."/>
            <person name="Ohkuma M."/>
        </authorList>
    </citation>
    <scope>NUCLEOTIDE SEQUENCE</scope>
    <source>
        <strain evidence="6">JCM 3090</strain>
    </source>
</reference>
<dbReference type="PROSITE" id="PS51831">
    <property type="entry name" value="HD"/>
    <property type="match status" value="1"/>
</dbReference>
<proteinExistence type="inferred from homology"/>
<dbReference type="Proteomes" id="UP000649739">
    <property type="component" value="Unassembled WGS sequence"/>
</dbReference>
<dbReference type="GO" id="GO:0005886">
    <property type="term" value="C:plasma membrane"/>
    <property type="evidence" value="ECO:0007669"/>
    <property type="project" value="TreeGrafter"/>
</dbReference>
<dbReference type="Gene3D" id="1.10.3210.10">
    <property type="entry name" value="Hypothetical protein af1432"/>
    <property type="match status" value="1"/>
</dbReference>
<feature type="region of interest" description="Disordered" evidence="3">
    <location>
        <begin position="1"/>
        <end position="20"/>
    </location>
</feature>
<evidence type="ECO:0000256" key="3">
    <source>
        <dbReference type="SAM" id="MobiDB-lite"/>
    </source>
</evidence>
<dbReference type="Gene3D" id="3.10.20.30">
    <property type="match status" value="1"/>
</dbReference>
<name>A0A8J3B910_9ACTN</name>
<organism evidence="6 7">
    <name type="scientific">Pilimelia anulata</name>
    <dbReference type="NCBI Taxonomy" id="53371"/>
    <lineage>
        <taxon>Bacteria</taxon>
        <taxon>Bacillati</taxon>
        <taxon>Actinomycetota</taxon>
        <taxon>Actinomycetes</taxon>
        <taxon>Micromonosporales</taxon>
        <taxon>Micromonosporaceae</taxon>
        <taxon>Pilimelia</taxon>
    </lineage>
</organism>
<dbReference type="InterPro" id="IPR004095">
    <property type="entry name" value="TGS"/>
</dbReference>
<comment type="pathway">
    <text evidence="2">Purine metabolism.</text>
</comment>
<comment type="caution">
    <text evidence="6">The sequence shown here is derived from an EMBL/GenBank/DDBJ whole genome shotgun (WGS) entry which is preliminary data.</text>
</comment>
<dbReference type="InterPro" id="IPR012676">
    <property type="entry name" value="TGS-like"/>
</dbReference>
<accession>A0A8J3B910</accession>
<dbReference type="RefSeq" id="WP_189169145.1">
    <property type="nucleotide sequence ID" value="NZ_BMQB01000002.1"/>
</dbReference>
<dbReference type="Pfam" id="PF02824">
    <property type="entry name" value="TGS"/>
    <property type="match status" value="1"/>
</dbReference>
<reference evidence="6" key="1">
    <citation type="journal article" date="2014" name="Int. J. Syst. Evol. Microbiol.">
        <title>Complete genome sequence of Corynebacterium casei LMG S-19264T (=DSM 44701T), isolated from a smear-ripened cheese.</title>
        <authorList>
            <consortium name="US DOE Joint Genome Institute (JGI-PGF)"/>
            <person name="Walter F."/>
            <person name="Albersmeier A."/>
            <person name="Kalinowski J."/>
            <person name="Ruckert C."/>
        </authorList>
    </citation>
    <scope>NUCLEOTIDE SEQUENCE</scope>
    <source>
        <strain evidence="6">JCM 3090</strain>
    </source>
</reference>
<evidence type="ECO:0000313" key="7">
    <source>
        <dbReference type="Proteomes" id="UP000649739"/>
    </source>
</evidence>
<dbReference type="PROSITE" id="PS51880">
    <property type="entry name" value="TGS"/>
    <property type="match status" value="1"/>
</dbReference>
<protein>
    <recommendedName>
        <fullName evidence="8">GTP diphosphokinase</fullName>
    </recommendedName>
</protein>
<dbReference type="EMBL" id="BMQB01000002">
    <property type="protein sequence ID" value="GGJ85055.1"/>
    <property type="molecule type" value="Genomic_DNA"/>
</dbReference>
<evidence type="ECO:0008006" key="8">
    <source>
        <dbReference type="Google" id="ProtNLM"/>
    </source>
</evidence>
<dbReference type="InterPro" id="IPR006674">
    <property type="entry name" value="HD_domain"/>
</dbReference>
<evidence type="ECO:0000313" key="6">
    <source>
        <dbReference type="EMBL" id="GGJ85055.1"/>
    </source>
</evidence>
<keyword evidence="7" id="KW-1185">Reference proteome</keyword>
<feature type="domain" description="HD" evidence="4">
    <location>
        <begin position="85"/>
        <end position="182"/>
    </location>
</feature>
<dbReference type="Gene3D" id="3.30.460.10">
    <property type="entry name" value="Beta Polymerase, domain 2"/>
    <property type="match status" value="1"/>
</dbReference>
<dbReference type="SUPFAM" id="SSF81271">
    <property type="entry name" value="TGS-like"/>
    <property type="match status" value="1"/>
</dbReference>
<dbReference type="InterPro" id="IPR007685">
    <property type="entry name" value="RelA_SpoT"/>
</dbReference>
<dbReference type="Pfam" id="PF13328">
    <property type="entry name" value="HD_4"/>
    <property type="match status" value="1"/>
</dbReference>
<dbReference type="SMART" id="SM00471">
    <property type="entry name" value="HDc"/>
    <property type="match status" value="1"/>
</dbReference>
<comment type="similarity">
    <text evidence="1">Belongs to the RelA/SpoT family.</text>
</comment>
<dbReference type="InterPro" id="IPR012675">
    <property type="entry name" value="Beta-grasp_dom_sf"/>
</dbReference>
<dbReference type="CDD" id="cd05399">
    <property type="entry name" value="NT_Rel-Spo_like"/>
    <property type="match status" value="1"/>
</dbReference>
<evidence type="ECO:0000259" key="5">
    <source>
        <dbReference type="PROSITE" id="PS51880"/>
    </source>
</evidence>
<dbReference type="PANTHER" id="PTHR21262">
    <property type="entry name" value="GUANOSINE-3',5'-BIS DIPHOSPHATE 3'-PYROPHOSPHOHYDROLASE"/>
    <property type="match status" value="1"/>
</dbReference>
<dbReference type="SUPFAM" id="SSF109604">
    <property type="entry name" value="HD-domain/PDEase-like"/>
    <property type="match status" value="1"/>
</dbReference>
<dbReference type="AlphaFoldDB" id="A0A8J3B910"/>
<dbReference type="SMART" id="SM00954">
    <property type="entry name" value="RelA_SpoT"/>
    <property type="match status" value="1"/>
</dbReference>